<organism evidence="1 2">
    <name type="scientific">Hyalomma asiaticum</name>
    <name type="common">Tick</name>
    <dbReference type="NCBI Taxonomy" id="266040"/>
    <lineage>
        <taxon>Eukaryota</taxon>
        <taxon>Metazoa</taxon>
        <taxon>Ecdysozoa</taxon>
        <taxon>Arthropoda</taxon>
        <taxon>Chelicerata</taxon>
        <taxon>Arachnida</taxon>
        <taxon>Acari</taxon>
        <taxon>Parasitiformes</taxon>
        <taxon>Ixodida</taxon>
        <taxon>Ixodoidea</taxon>
        <taxon>Ixodidae</taxon>
        <taxon>Hyalomminae</taxon>
        <taxon>Hyalomma</taxon>
    </lineage>
</organism>
<evidence type="ECO:0000313" key="2">
    <source>
        <dbReference type="Proteomes" id="UP000821845"/>
    </source>
</evidence>
<evidence type="ECO:0000313" key="1">
    <source>
        <dbReference type="EMBL" id="KAH6942890.1"/>
    </source>
</evidence>
<keyword evidence="2" id="KW-1185">Reference proteome</keyword>
<gene>
    <name evidence="1" type="ORF">HPB50_011484</name>
</gene>
<sequence>MASTSTPENEAQAGPFQSNLAPEAYTEMRKGETFLRDVFQIYKMTFTTPADESQQFLDIGCGTGESTRDLILPSCEPCKRIVAVDFSPAMLKYAREKYAHEKIAYEYLDIDGDVSAFVKTHGAFQRVYSFRTLHWSRDLRGALRNIAELMLPGGECLLMFFARSLLMETFRQLSRLEPWSKYADILLGGVAETYDIMDPKEQHAYMSEALSSAGLVPYSTELLVKPEEAPGSPGFLKRLYEVGNPMLPLLNKEEKAAFLETLSTMLPQWHDLYCKKSGPMQRLCFIVHARKPEY</sequence>
<protein>
    <submittedName>
        <fullName evidence="1">Uncharacterized protein</fullName>
    </submittedName>
</protein>
<proteinExistence type="predicted"/>
<dbReference type="Proteomes" id="UP000821845">
    <property type="component" value="Chromosome 10"/>
</dbReference>
<name>A0ACB7T7D0_HYAAI</name>
<dbReference type="EMBL" id="CM023490">
    <property type="protein sequence ID" value="KAH6942890.1"/>
    <property type="molecule type" value="Genomic_DNA"/>
</dbReference>
<accession>A0ACB7T7D0</accession>
<comment type="caution">
    <text evidence="1">The sequence shown here is derived from an EMBL/GenBank/DDBJ whole genome shotgun (WGS) entry which is preliminary data.</text>
</comment>
<reference evidence="1" key="1">
    <citation type="submission" date="2020-05" db="EMBL/GenBank/DDBJ databases">
        <title>Large-scale comparative analyses of tick genomes elucidate their genetic diversity and vector capacities.</title>
        <authorList>
            <person name="Jia N."/>
            <person name="Wang J."/>
            <person name="Shi W."/>
            <person name="Du L."/>
            <person name="Sun Y."/>
            <person name="Zhan W."/>
            <person name="Jiang J."/>
            <person name="Wang Q."/>
            <person name="Zhang B."/>
            <person name="Ji P."/>
            <person name="Sakyi L.B."/>
            <person name="Cui X."/>
            <person name="Yuan T."/>
            <person name="Jiang B."/>
            <person name="Yang W."/>
            <person name="Lam T.T.-Y."/>
            <person name="Chang Q."/>
            <person name="Ding S."/>
            <person name="Wang X."/>
            <person name="Zhu J."/>
            <person name="Ruan X."/>
            <person name="Zhao L."/>
            <person name="Wei J."/>
            <person name="Que T."/>
            <person name="Du C."/>
            <person name="Cheng J."/>
            <person name="Dai P."/>
            <person name="Han X."/>
            <person name="Huang E."/>
            <person name="Gao Y."/>
            <person name="Liu J."/>
            <person name="Shao H."/>
            <person name="Ye R."/>
            <person name="Li L."/>
            <person name="Wei W."/>
            <person name="Wang X."/>
            <person name="Wang C."/>
            <person name="Yang T."/>
            <person name="Huo Q."/>
            <person name="Li W."/>
            <person name="Guo W."/>
            <person name="Chen H."/>
            <person name="Zhou L."/>
            <person name="Ni X."/>
            <person name="Tian J."/>
            <person name="Zhou Y."/>
            <person name="Sheng Y."/>
            <person name="Liu T."/>
            <person name="Pan Y."/>
            <person name="Xia L."/>
            <person name="Li J."/>
            <person name="Zhao F."/>
            <person name="Cao W."/>
        </authorList>
    </citation>
    <scope>NUCLEOTIDE SEQUENCE</scope>
    <source>
        <strain evidence="1">Hyas-2018</strain>
    </source>
</reference>